<protein>
    <submittedName>
        <fullName evidence="1">Uncharacterized protein</fullName>
    </submittedName>
</protein>
<feature type="non-terminal residue" evidence="1">
    <location>
        <position position="1"/>
    </location>
</feature>
<dbReference type="AlphaFoldDB" id="A0AB34HVX9"/>
<comment type="caution">
    <text evidence="1">The sequence shown here is derived from an EMBL/GenBank/DDBJ whole genome shotgun (WGS) entry which is preliminary data.</text>
</comment>
<keyword evidence="2" id="KW-1185">Reference proteome</keyword>
<gene>
    <name evidence="1" type="ORF">J1605_018722</name>
</gene>
<evidence type="ECO:0000313" key="1">
    <source>
        <dbReference type="EMBL" id="KAJ8795135.1"/>
    </source>
</evidence>
<dbReference type="EMBL" id="JAIQCJ010000625">
    <property type="protein sequence ID" value="KAJ8795135.1"/>
    <property type="molecule type" value="Genomic_DNA"/>
</dbReference>
<name>A0AB34HVX9_ESCRO</name>
<reference evidence="1 2" key="1">
    <citation type="submission" date="2022-11" db="EMBL/GenBank/DDBJ databases">
        <title>Whole genome sequence of Eschrichtius robustus ER-17-0199.</title>
        <authorList>
            <person name="Bruniche-Olsen A."/>
            <person name="Black A.N."/>
            <person name="Fields C.J."/>
            <person name="Walden K."/>
            <person name="Dewoody J.A."/>
        </authorList>
    </citation>
    <scope>NUCLEOTIDE SEQUENCE [LARGE SCALE GENOMIC DNA]</scope>
    <source>
        <strain evidence="1">ER-17-0199</strain>
        <tissue evidence="1">Blubber</tissue>
    </source>
</reference>
<accession>A0AB34HVX9</accession>
<sequence length="159" mass="17483">PQDAFFLGPHHGWLPNPAYSELFSCLFLFRERGNSCHSTSGGLGNQPSAFRSFSNCMRHEQWEGCQIPSPGEKDGKEVNRPRMSHCTTADILVVFMWPEHKHPCHAQWSVPRVSHPGRRVGSEHGGGGSCYGTEGPGGKKCPCPPGLKTFSQISFTCLT</sequence>
<evidence type="ECO:0000313" key="2">
    <source>
        <dbReference type="Proteomes" id="UP001159641"/>
    </source>
</evidence>
<dbReference type="Proteomes" id="UP001159641">
    <property type="component" value="Unassembled WGS sequence"/>
</dbReference>
<organism evidence="1 2">
    <name type="scientific">Eschrichtius robustus</name>
    <name type="common">California gray whale</name>
    <name type="synonym">Eschrichtius gibbosus</name>
    <dbReference type="NCBI Taxonomy" id="9764"/>
    <lineage>
        <taxon>Eukaryota</taxon>
        <taxon>Metazoa</taxon>
        <taxon>Chordata</taxon>
        <taxon>Craniata</taxon>
        <taxon>Vertebrata</taxon>
        <taxon>Euteleostomi</taxon>
        <taxon>Mammalia</taxon>
        <taxon>Eutheria</taxon>
        <taxon>Laurasiatheria</taxon>
        <taxon>Artiodactyla</taxon>
        <taxon>Whippomorpha</taxon>
        <taxon>Cetacea</taxon>
        <taxon>Mysticeti</taxon>
        <taxon>Eschrichtiidae</taxon>
        <taxon>Eschrichtius</taxon>
    </lineage>
</organism>
<proteinExistence type="predicted"/>